<accession>A0A1G2CX24</accession>
<organism evidence="1 2">
    <name type="scientific">Candidatus Lloydbacteria bacterium RIFCSPHIGHO2_01_FULL_49_22</name>
    <dbReference type="NCBI Taxonomy" id="1798658"/>
    <lineage>
        <taxon>Bacteria</taxon>
        <taxon>Candidatus Lloydiibacteriota</taxon>
    </lineage>
</organism>
<proteinExistence type="predicted"/>
<evidence type="ECO:0000313" key="2">
    <source>
        <dbReference type="Proteomes" id="UP000177122"/>
    </source>
</evidence>
<gene>
    <name evidence="1" type="ORF">A2845_03885</name>
</gene>
<sequence>MNVLKEAGEIERLIDEFKNDLYVGGAEDAVLRDKAKEIFERIDETIQILGGNSVVTQLLKGTRKDFENFVIDVYRNRHAPELKKFYFLYKKKHPQQAFVTA</sequence>
<reference evidence="1 2" key="1">
    <citation type="journal article" date="2016" name="Nat. Commun.">
        <title>Thousands of microbial genomes shed light on interconnected biogeochemical processes in an aquifer system.</title>
        <authorList>
            <person name="Anantharaman K."/>
            <person name="Brown C.T."/>
            <person name="Hug L.A."/>
            <person name="Sharon I."/>
            <person name="Castelle C.J."/>
            <person name="Probst A.J."/>
            <person name="Thomas B.C."/>
            <person name="Singh A."/>
            <person name="Wilkins M.J."/>
            <person name="Karaoz U."/>
            <person name="Brodie E.L."/>
            <person name="Williams K.H."/>
            <person name="Hubbard S.S."/>
            <person name="Banfield J.F."/>
        </authorList>
    </citation>
    <scope>NUCLEOTIDE SEQUENCE [LARGE SCALE GENOMIC DNA]</scope>
</reference>
<protein>
    <submittedName>
        <fullName evidence="1">Uncharacterized protein</fullName>
    </submittedName>
</protein>
<dbReference type="AlphaFoldDB" id="A0A1G2CX24"/>
<evidence type="ECO:0000313" key="1">
    <source>
        <dbReference type="EMBL" id="OGZ05914.1"/>
    </source>
</evidence>
<name>A0A1G2CX24_9BACT</name>
<comment type="caution">
    <text evidence="1">The sequence shown here is derived from an EMBL/GenBank/DDBJ whole genome shotgun (WGS) entry which is preliminary data.</text>
</comment>
<dbReference type="EMBL" id="MHLI01000006">
    <property type="protein sequence ID" value="OGZ05914.1"/>
    <property type="molecule type" value="Genomic_DNA"/>
</dbReference>
<dbReference type="Proteomes" id="UP000177122">
    <property type="component" value="Unassembled WGS sequence"/>
</dbReference>